<proteinExistence type="predicted"/>
<dbReference type="Pfam" id="PF01764">
    <property type="entry name" value="Lipase_3"/>
    <property type="match status" value="1"/>
</dbReference>
<dbReference type="GO" id="GO:0006629">
    <property type="term" value="P:lipid metabolic process"/>
    <property type="evidence" value="ECO:0007669"/>
    <property type="project" value="InterPro"/>
</dbReference>
<feature type="region of interest" description="Disordered" evidence="1">
    <location>
        <begin position="592"/>
        <end position="613"/>
    </location>
</feature>
<keyword evidence="4" id="KW-1185">Reference proteome</keyword>
<dbReference type="InterPro" id="IPR002921">
    <property type="entry name" value="Fungal_lipase-type"/>
</dbReference>
<organism evidence="3 4">
    <name type="scientific">Heterodermia speciosa</name>
    <dbReference type="NCBI Taxonomy" id="116794"/>
    <lineage>
        <taxon>Eukaryota</taxon>
        <taxon>Fungi</taxon>
        <taxon>Dikarya</taxon>
        <taxon>Ascomycota</taxon>
        <taxon>Pezizomycotina</taxon>
        <taxon>Lecanoromycetes</taxon>
        <taxon>OSLEUM clade</taxon>
        <taxon>Lecanoromycetidae</taxon>
        <taxon>Caliciales</taxon>
        <taxon>Physciaceae</taxon>
        <taxon>Heterodermia</taxon>
    </lineage>
</organism>
<evidence type="ECO:0000259" key="2">
    <source>
        <dbReference type="Pfam" id="PF01764"/>
    </source>
</evidence>
<name>A0A8H3EUH5_9LECA</name>
<sequence length="694" mass="75394">MISKSTKTGHEMTWVLFDNADATMMLVKKKNNAPKRKSAARDLQAAHVDAPTALPLLPSAAPPSLTNPQLYAPQIQVHGNDIPIEPPPPYSPRQECRCDNRSSKPSATAITLSASRIPPPLPPRAPVRGRPSEKPPNALQLGKSCPDLARLVAKSVQNVKDSMNQDQGQKAMSKRTRDVKNSLKSDFEAKAVAKSTPNNNNGQDQKVGKKAIAEMPPSDTKVSGQERDKKTLTKTIRSVTDDLRQEFNQQAIVTKTSSPEAGLEELISTKLDTVLTSIDGEAFSGDEKELDIYDRQPALRGGWGSGSRVSQGANRAISSTIVGINYFKKANLYANSRLPLNLPALRLYMPSYPLLCLAAQYSQRVYTKPAGKERETHVDANWKMGTKAMVIKSVPVDDMNTIVFAIRGSQTFMDWAVNLNSAPVSPGEFLDDPGNLCHSGFLSVARKMIRTVASRLRSLLEEDPSRSSCSLLMTGHSAGGAVASLLYAHMLSPSLKSELNTLTGCFKRIHCITFGAPPVSLLPLTKPPEPRLKKSLFLGFINEGDPVPRADKAYIRSLLDLYTSPAPSVPGTATASVEKSHKCTLGFVRPKASRTNSAPATLPPSLSPPPPQQPLPQYVWAVPPGALSNAGRLVVLRGEKVTKDNLDDDVKAEITTDQQLREVVFGDPVMHMMKVYARRIEVLATKAVTAKVWG</sequence>
<dbReference type="CDD" id="cd00519">
    <property type="entry name" value="Lipase_3"/>
    <property type="match status" value="1"/>
</dbReference>
<feature type="region of interest" description="Disordered" evidence="1">
    <location>
        <begin position="80"/>
        <end position="143"/>
    </location>
</feature>
<gene>
    <name evidence="3" type="ORF">HETSPECPRED_001639</name>
</gene>
<evidence type="ECO:0000313" key="3">
    <source>
        <dbReference type="EMBL" id="CAF9913721.1"/>
    </source>
</evidence>
<feature type="domain" description="Fungal lipase-type" evidence="2">
    <location>
        <begin position="403"/>
        <end position="550"/>
    </location>
</feature>
<dbReference type="Proteomes" id="UP000664521">
    <property type="component" value="Unassembled WGS sequence"/>
</dbReference>
<feature type="compositionally biased region" description="Pro residues" evidence="1">
    <location>
        <begin position="601"/>
        <end position="613"/>
    </location>
</feature>
<dbReference type="EMBL" id="CAJPDS010000013">
    <property type="protein sequence ID" value="CAF9913721.1"/>
    <property type="molecule type" value="Genomic_DNA"/>
</dbReference>
<reference evidence="3" key="1">
    <citation type="submission" date="2021-03" db="EMBL/GenBank/DDBJ databases">
        <authorList>
            <person name="Tagirdzhanova G."/>
        </authorList>
    </citation>
    <scope>NUCLEOTIDE SEQUENCE</scope>
</reference>
<dbReference type="PANTHER" id="PTHR46023">
    <property type="entry name" value="LIPASE CLASS 3 PROTEIN-LIKE"/>
    <property type="match status" value="1"/>
</dbReference>
<protein>
    <recommendedName>
        <fullName evidence="2">Fungal lipase-type domain-containing protein</fullName>
    </recommendedName>
</protein>
<dbReference type="SUPFAM" id="SSF53474">
    <property type="entry name" value="alpha/beta-Hydrolases"/>
    <property type="match status" value="1"/>
</dbReference>
<dbReference type="InterPro" id="IPR029058">
    <property type="entry name" value="AB_hydrolase_fold"/>
</dbReference>
<feature type="compositionally biased region" description="Polar residues" evidence="1">
    <location>
        <begin position="103"/>
        <end position="114"/>
    </location>
</feature>
<comment type="caution">
    <text evidence="3">The sequence shown here is derived from an EMBL/GenBank/DDBJ whole genome shotgun (WGS) entry which is preliminary data.</text>
</comment>
<evidence type="ECO:0000313" key="4">
    <source>
        <dbReference type="Proteomes" id="UP000664521"/>
    </source>
</evidence>
<dbReference type="Gene3D" id="3.40.50.1820">
    <property type="entry name" value="alpha/beta hydrolase"/>
    <property type="match status" value="1"/>
</dbReference>
<evidence type="ECO:0000256" key="1">
    <source>
        <dbReference type="SAM" id="MobiDB-lite"/>
    </source>
</evidence>
<dbReference type="OrthoDB" id="438440at2759"/>
<dbReference type="AlphaFoldDB" id="A0A8H3EUH5"/>
<accession>A0A8H3EUH5</accession>
<dbReference type="PANTHER" id="PTHR46023:SF6">
    <property type="entry name" value="LIPASE CLASS 3 FAMILY PROTEIN"/>
    <property type="match status" value="1"/>
</dbReference>